<feature type="compositionally biased region" description="Basic and acidic residues" evidence="1">
    <location>
        <begin position="101"/>
        <end position="137"/>
    </location>
</feature>
<keyword evidence="2" id="KW-1133">Transmembrane helix</keyword>
<evidence type="ECO:0000256" key="1">
    <source>
        <dbReference type="SAM" id="MobiDB-lite"/>
    </source>
</evidence>
<feature type="region of interest" description="Disordered" evidence="1">
    <location>
        <begin position="101"/>
        <end position="150"/>
    </location>
</feature>
<feature type="transmembrane region" description="Helical" evidence="2">
    <location>
        <begin position="168"/>
        <end position="188"/>
    </location>
</feature>
<dbReference type="AlphaFoldDB" id="A0A7S3S080"/>
<name>A0A7S3S080_9SPIT</name>
<gene>
    <name evidence="3" type="ORF">SACU0126_LOCUS9063</name>
</gene>
<sequence length="208" mass="23220">MINQRASAHVSSPKNTSDNQAWGNQFMGKYAGAYSKHTQMQNGQGGGQQVPYTAEDCKNLTQLKAWREGQKKQIKNFVPQAFQDGPMKSIEAEYKKNEARIHNETKVEKDAEEKREEEATEKKEKDEQNDDTREKKGSKPKALSEVPVDNSTNAAAPVELSEQTHSQAFLFVPVLGVAAVLGAAAMSLMHRMRREVVPDQYLSLEAEP</sequence>
<dbReference type="EMBL" id="HBIQ01027465">
    <property type="protein sequence ID" value="CAE0540282.1"/>
    <property type="molecule type" value="Transcribed_RNA"/>
</dbReference>
<proteinExistence type="predicted"/>
<keyword evidence="2" id="KW-0472">Membrane</keyword>
<reference evidence="3" key="1">
    <citation type="submission" date="2021-01" db="EMBL/GenBank/DDBJ databases">
        <authorList>
            <person name="Corre E."/>
            <person name="Pelletier E."/>
            <person name="Niang G."/>
            <person name="Scheremetjew M."/>
            <person name="Finn R."/>
            <person name="Kale V."/>
            <person name="Holt S."/>
            <person name="Cochrane G."/>
            <person name="Meng A."/>
            <person name="Brown T."/>
            <person name="Cohen L."/>
        </authorList>
    </citation>
    <scope>NUCLEOTIDE SEQUENCE</scope>
    <source>
        <strain evidence="3">SPMC142</strain>
    </source>
</reference>
<keyword evidence="2" id="KW-0812">Transmembrane</keyword>
<feature type="region of interest" description="Disordered" evidence="1">
    <location>
        <begin position="1"/>
        <end position="23"/>
    </location>
</feature>
<protein>
    <submittedName>
        <fullName evidence="3">Uncharacterized protein</fullName>
    </submittedName>
</protein>
<evidence type="ECO:0000313" key="3">
    <source>
        <dbReference type="EMBL" id="CAE0540282.1"/>
    </source>
</evidence>
<accession>A0A7S3S080</accession>
<organism evidence="3">
    <name type="scientific">Strombidinopsis acuminata</name>
    <dbReference type="NCBI Taxonomy" id="141414"/>
    <lineage>
        <taxon>Eukaryota</taxon>
        <taxon>Sar</taxon>
        <taxon>Alveolata</taxon>
        <taxon>Ciliophora</taxon>
        <taxon>Intramacronucleata</taxon>
        <taxon>Spirotrichea</taxon>
        <taxon>Choreotrichia</taxon>
        <taxon>Choreotrichida</taxon>
        <taxon>Strombidinopsidae</taxon>
        <taxon>Strombidinopsis</taxon>
    </lineage>
</organism>
<evidence type="ECO:0000256" key="2">
    <source>
        <dbReference type="SAM" id="Phobius"/>
    </source>
</evidence>